<name>A0A8T2ZN30_POPDE</name>
<reference evidence="1" key="1">
    <citation type="journal article" date="2021" name="J. Hered.">
        <title>Genome Assembly of Salicaceae Populus deltoides (Eastern Cottonwood) I-69 Based on Nanopore Sequencing and Hi-C Technologies.</title>
        <authorList>
            <person name="Bai S."/>
            <person name="Wu H."/>
            <person name="Zhang J."/>
            <person name="Pan Z."/>
            <person name="Zhao W."/>
            <person name="Li Z."/>
            <person name="Tong C."/>
        </authorList>
    </citation>
    <scope>NUCLEOTIDE SEQUENCE</scope>
    <source>
        <tissue evidence="1">Leaf</tissue>
    </source>
</reference>
<proteinExistence type="predicted"/>
<dbReference type="AlphaFoldDB" id="A0A8T2ZN30"/>
<sequence length="181" mass="19925">MAECDIGVFRLCWCPGHEIEDIDLVSFGWNSNENRQSVCRGKDTTTSEAKISRRELGSGEDCPRLEQRVFGMTQWGRWGIRKIGKIGVEEFGGGNRGSGRADDKSDDRRSLDLTRSSGGMCVWRGRLACENMPMRDQGVWGAIIGGSGGFLYGEEVGEHGIMGAPCCRKLEAFILVTSIIL</sequence>
<evidence type="ECO:0000313" key="2">
    <source>
        <dbReference type="Proteomes" id="UP000807159"/>
    </source>
</evidence>
<gene>
    <name evidence="1" type="ORF">H0E87_000548</name>
</gene>
<dbReference type="EMBL" id="JACEGQ020000001">
    <property type="protein sequence ID" value="KAH8518738.1"/>
    <property type="molecule type" value="Genomic_DNA"/>
</dbReference>
<organism evidence="1 2">
    <name type="scientific">Populus deltoides</name>
    <name type="common">Eastern poplar</name>
    <name type="synonym">Eastern cottonwood</name>
    <dbReference type="NCBI Taxonomy" id="3696"/>
    <lineage>
        <taxon>Eukaryota</taxon>
        <taxon>Viridiplantae</taxon>
        <taxon>Streptophyta</taxon>
        <taxon>Embryophyta</taxon>
        <taxon>Tracheophyta</taxon>
        <taxon>Spermatophyta</taxon>
        <taxon>Magnoliopsida</taxon>
        <taxon>eudicotyledons</taxon>
        <taxon>Gunneridae</taxon>
        <taxon>Pentapetalae</taxon>
        <taxon>rosids</taxon>
        <taxon>fabids</taxon>
        <taxon>Malpighiales</taxon>
        <taxon>Salicaceae</taxon>
        <taxon>Saliceae</taxon>
        <taxon>Populus</taxon>
    </lineage>
</organism>
<comment type="caution">
    <text evidence="1">The sequence shown here is derived from an EMBL/GenBank/DDBJ whole genome shotgun (WGS) entry which is preliminary data.</text>
</comment>
<protein>
    <submittedName>
        <fullName evidence="1">Uncharacterized protein</fullName>
    </submittedName>
</protein>
<accession>A0A8T2ZN30</accession>
<dbReference type="Proteomes" id="UP000807159">
    <property type="component" value="Chromosome 1"/>
</dbReference>
<keyword evidence="2" id="KW-1185">Reference proteome</keyword>
<evidence type="ECO:0000313" key="1">
    <source>
        <dbReference type="EMBL" id="KAH8518738.1"/>
    </source>
</evidence>